<accession>A0A8H5GQ77</accession>
<keyword evidence="3" id="KW-1185">Reference proteome</keyword>
<organism evidence="2 3">
    <name type="scientific">Collybiopsis confluens</name>
    <dbReference type="NCBI Taxonomy" id="2823264"/>
    <lineage>
        <taxon>Eukaryota</taxon>
        <taxon>Fungi</taxon>
        <taxon>Dikarya</taxon>
        <taxon>Basidiomycota</taxon>
        <taxon>Agaricomycotina</taxon>
        <taxon>Agaricomycetes</taxon>
        <taxon>Agaricomycetidae</taxon>
        <taxon>Agaricales</taxon>
        <taxon>Marasmiineae</taxon>
        <taxon>Omphalotaceae</taxon>
        <taxon>Collybiopsis</taxon>
    </lineage>
</organism>
<dbReference type="GO" id="GO:0005730">
    <property type="term" value="C:nucleolus"/>
    <property type="evidence" value="ECO:0007669"/>
    <property type="project" value="TreeGrafter"/>
</dbReference>
<proteinExistence type="predicted"/>
<feature type="compositionally biased region" description="Polar residues" evidence="1">
    <location>
        <begin position="392"/>
        <end position="401"/>
    </location>
</feature>
<dbReference type="PANTHER" id="PTHR15633">
    <property type="entry name" value="NUCLEOLAR PROTEIN 11"/>
    <property type="match status" value="1"/>
</dbReference>
<dbReference type="Proteomes" id="UP000518752">
    <property type="component" value="Unassembled WGS sequence"/>
</dbReference>
<gene>
    <name evidence="2" type="ORF">D9757_013255</name>
</gene>
<dbReference type="InterPro" id="IPR042859">
    <property type="entry name" value="NOL11"/>
</dbReference>
<evidence type="ECO:0000313" key="3">
    <source>
        <dbReference type="Proteomes" id="UP000518752"/>
    </source>
</evidence>
<reference evidence="2 3" key="1">
    <citation type="journal article" date="2020" name="ISME J.">
        <title>Uncovering the hidden diversity of litter-decomposition mechanisms in mushroom-forming fungi.</title>
        <authorList>
            <person name="Floudas D."/>
            <person name="Bentzer J."/>
            <person name="Ahren D."/>
            <person name="Johansson T."/>
            <person name="Persson P."/>
            <person name="Tunlid A."/>
        </authorList>
    </citation>
    <scope>NUCLEOTIDE SEQUENCE [LARGE SCALE GENOMIC DNA]</scope>
    <source>
        <strain evidence="2 3">CBS 406.79</strain>
    </source>
</reference>
<protein>
    <submittedName>
        <fullName evidence="2">Uncharacterized protein</fullName>
    </submittedName>
</protein>
<evidence type="ECO:0000313" key="2">
    <source>
        <dbReference type="EMBL" id="KAF5369241.1"/>
    </source>
</evidence>
<sequence length="834" mass="90301">MDASVGEPFILSTYRLPTKVSKGSKNRNPLSSIFATYHGGGGHSEGYVTVAAQGDGVHVLNLSTLHSITSHTVGPTTAFLCPAVTRSELQGADHICTTYAAVASSSDIAEDDYNRTIWMWRENLSSSIADRAAQKKKAVTLPQAISGMYLSDELPSRLLVTSPEGVLTVLHGDLQTQSTRSAGCNTLKFFVLSRKECTFLPSGSTPAPGAIMVSLTSLEGSLRIQVLAVDSEDHFHDLCDIALPIDAKTFCDLSFSKSGVFSVLVKNGTWSSFELKPTDDSLYLNPLDTTRLKSLSFIASSSSSAETTVLSLGSAHALLGGLTGSGSSREIVLLLWDLSFSVLLYSRTLPLPSNLSDSKDISIALVDALSSSNAILLLSPSTSTTSDRRKSQNQSGGSSSIWVVPMSVPPTSSIANAFGRASAAIPWLAASPNGDGALSGSSVATLYDAGRTKVLKDMRTAMDRNQPQNAKSVYFEWEKGELEKQKEYEKAKEGESKDQSTLDGKPQTMFTYNFVKEVLSVLLQTSKPATGNVPYSSDIVKHLLEKKVVSGSMVDGGLLRVLRMRNDWKSIFLALTNVEDLEEVEIIECLCFILARHRQRETQRTVSVSGSSAVATDAMQVDGPPTSGLGDSTPTLPVFLGAVLRYTHVRSSTVSLRAAFRRYLSDVDDVVCLLEVLDGWMGQWAGRDIRLLPTTKMVKKNELGVFVLKDKDAGRKAEEDGDIPSMLQITTFLQSILDVSFVNLIQTPSSHHLLQKIDGYVQPQIKYIEQMDGLRGALEVFVRAQAKAIKDAKVASEGGGKGQGTTGDWRQRKKAMYEHGAMNIGLYQLEEITF</sequence>
<evidence type="ECO:0000256" key="1">
    <source>
        <dbReference type="SAM" id="MobiDB-lite"/>
    </source>
</evidence>
<dbReference type="EMBL" id="JAACJN010000128">
    <property type="protein sequence ID" value="KAF5369241.1"/>
    <property type="molecule type" value="Genomic_DNA"/>
</dbReference>
<dbReference type="OrthoDB" id="4349954at2759"/>
<dbReference type="GO" id="GO:0030490">
    <property type="term" value="P:maturation of SSU-rRNA"/>
    <property type="evidence" value="ECO:0007669"/>
    <property type="project" value="InterPro"/>
</dbReference>
<dbReference type="GO" id="GO:0003723">
    <property type="term" value="F:RNA binding"/>
    <property type="evidence" value="ECO:0007669"/>
    <property type="project" value="TreeGrafter"/>
</dbReference>
<name>A0A8H5GQ77_9AGAR</name>
<feature type="region of interest" description="Disordered" evidence="1">
    <location>
        <begin position="382"/>
        <end position="401"/>
    </location>
</feature>
<dbReference type="AlphaFoldDB" id="A0A8H5GQ77"/>
<comment type="caution">
    <text evidence="2">The sequence shown here is derived from an EMBL/GenBank/DDBJ whole genome shotgun (WGS) entry which is preliminary data.</text>
</comment>
<dbReference type="PANTHER" id="PTHR15633:SF2">
    <property type="entry name" value="NUCLEOLAR PROTEIN 11"/>
    <property type="match status" value="1"/>
</dbReference>